<proteinExistence type="predicted"/>
<evidence type="ECO:0000313" key="3">
    <source>
        <dbReference type="Proteomes" id="UP000322838"/>
    </source>
</evidence>
<dbReference type="SUPFAM" id="SSF103084">
    <property type="entry name" value="Holliday junction resolvase RusA"/>
    <property type="match status" value="1"/>
</dbReference>
<dbReference type="GO" id="GO:0000287">
    <property type="term" value="F:magnesium ion binding"/>
    <property type="evidence" value="ECO:0007669"/>
    <property type="project" value="InterPro"/>
</dbReference>
<dbReference type="EMBL" id="MN228696">
    <property type="protein sequence ID" value="QEP29862.1"/>
    <property type="molecule type" value="Genomic_DNA"/>
</dbReference>
<sequence length="271" mass="29214">MSHVISLPIKIQLSKKEKFYLNLNAYRNAHYFTLNKAKVLFKEAIEGLVNTLPSMKKVELSFMLFMGSQRSADLSNICSVVDKFFCDALVELGKLPDDNYDVIGSVDYKFGGIDKNNPRVDVHINPLVSENAEEEDTMQITIVQAEIEAAITNYITQQVSVNEGMDINIELRATRGAEGFQAIIDIVPANPKSGRRAAANTSNGSVAAQATAPAAKKAEAPVAEAVTGEATTAPTAQEEAEAQVEDGPVEAPSEPPIQSRSLFGGLKANAE</sequence>
<keyword evidence="3" id="KW-1185">Reference proteome</keyword>
<dbReference type="GO" id="GO:0006310">
    <property type="term" value="P:DNA recombination"/>
    <property type="evidence" value="ECO:0007669"/>
    <property type="project" value="InterPro"/>
</dbReference>
<dbReference type="GO" id="GO:0006281">
    <property type="term" value="P:DNA repair"/>
    <property type="evidence" value="ECO:0007669"/>
    <property type="project" value="InterPro"/>
</dbReference>
<reference evidence="3" key="1">
    <citation type="submission" date="2019-07" db="EMBL/GenBank/DDBJ databases">
        <authorList>
            <person name="Cubo M.T."/>
            <person name="Espuny M.D.R."/>
            <person name="Balsanelli E."/>
        </authorList>
    </citation>
    <scope>NUCLEOTIDE SEQUENCE [LARGE SCALE GENOMIC DNA]</scope>
</reference>
<feature type="region of interest" description="Disordered" evidence="1">
    <location>
        <begin position="192"/>
        <end position="271"/>
    </location>
</feature>
<evidence type="ECO:0000313" key="2">
    <source>
        <dbReference type="EMBL" id="QEP29862.1"/>
    </source>
</evidence>
<feature type="compositionally biased region" description="Acidic residues" evidence="1">
    <location>
        <begin position="238"/>
        <end position="248"/>
    </location>
</feature>
<feature type="compositionally biased region" description="Low complexity" evidence="1">
    <location>
        <begin position="207"/>
        <end position="237"/>
    </location>
</feature>
<organism evidence="2 3">
    <name type="scientific">Sinorhizobium phage ort11</name>
    <dbReference type="NCBI Taxonomy" id="2599764"/>
    <lineage>
        <taxon>Viruses</taxon>
        <taxon>Duplodnaviria</taxon>
        <taxon>Heunggongvirae</taxon>
        <taxon>Uroviricota</taxon>
        <taxon>Caudoviricetes</taxon>
        <taxon>Schitoviridae</taxon>
        <taxon>Huelvavirus</taxon>
        <taxon>Huelvavirus ort11</taxon>
    </lineage>
</organism>
<gene>
    <name evidence="2" type="ORF">Smphiort11_064</name>
</gene>
<protein>
    <submittedName>
        <fullName evidence="2">Uncharacterized protein</fullName>
    </submittedName>
</protein>
<name>A0A5C2H5L5_9CAUD</name>
<evidence type="ECO:0000256" key="1">
    <source>
        <dbReference type="SAM" id="MobiDB-lite"/>
    </source>
</evidence>
<dbReference type="Gene3D" id="3.30.1330.70">
    <property type="entry name" value="Holliday junction resolvase RusA"/>
    <property type="match status" value="1"/>
</dbReference>
<dbReference type="InterPro" id="IPR036614">
    <property type="entry name" value="RusA-like_sf"/>
</dbReference>
<dbReference type="Proteomes" id="UP000322838">
    <property type="component" value="Segment"/>
</dbReference>
<accession>A0A5C2H5L5</accession>